<dbReference type="AlphaFoldDB" id="A0A0G1GHZ3"/>
<evidence type="ECO:0000313" key="2">
    <source>
        <dbReference type="Proteomes" id="UP000034894"/>
    </source>
</evidence>
<organism evidence="1 2">
    <name type="scientific">Candidatus Gottesmanbacteria bacterium GW2011_GWA2_43_14</name>
    <dbReference type="NCBI Taxonomy" id="1618443"/>
    <lineage>
        <taxon>Bacteria</taxon>
        <taxon>Candidatus Gottesmaniibacteriota</taxon>
    </lineage>
</organism>
<proteinExistence type="predicted"/>
<protein>
    <submittedName>
        <fullName evidence="1">Uncharacterized protein</fullName>
    </submittedName>
</protein>
<reference evidence="1 2" key="1">
    <citation type="journal article" date="2015" name="Nature">
        <title>rRNA introns, odd ribosomes, and small enigmatic genomes across a large radiation of phyla.</title>
        <authorList>
            <person name="Brown C.T."/>
            <person name="Hug L.A."/>
            <person name="Thomas B.C."/>
            <person name="Sharon I."/>
            <person name="Castelle C.J."/>
            <person name="Singh A."/>
            <person name="Wilkins M.J."/>
            <person name="Williams K.H."/>
            <person name="Banfield J.F."/>
        </authorList>
    </citation>
    <scope>NUCLEOTIDE SEQUENCE [LARGE SCALE GENOMIC DNA]</scope>
</reference>
<dbReference type="EMBL" id="LCFP01000002">
    <property type="protein sequence ID" value="KKS98408.1"/>
    <property type="molecule type" value="Genomic_DNA"/>
</dbReference>
<name>A0A0G1GHZ3_9BACT</name>
<accession>A0A0G1GHZ3</accession>
<dbReference type="STRING" id="1618443.UV73_C0002G0122"/>
<sequence length="63" mass="7253">MPHSRKRSSSKKYSRPKLTLSKVKLNLFSFPLEYFPDEDFFLNSVNAAVYCPGFCDPEACNKC</sequence>
<evidence type="ECO:0000313" key="1">
    <source>
        <dbReference type="EMBL" id="KKS98408.1"/>
    </source>
</evidence>
<comment type="caution">
    <text evidence="1">The sequence shown here is derived from an EMBL/GenBank/DDBJ whole genome shotgun (WGS) entry which is preliminary data.</text>
</comment>
<dbReference type="Proteomes" id="UP000034894">
    <property type="component" value="Unassembled WGS sequence"/>
</dbReference>
<gene>
    <name evidence="1" type="ORF">UV73_C0002G0122</name>
</gene>